<protein>
    <recommendedName>
        <fullName evidence="4">Secreted protein</fullName>
    </recommendedName>
</protein>
<evidence type="ECO:0008006" key="4">
    <source>
        <dbReference type="Google" id="ProtNLM"/>
    </source>
</evidence>
<sequence length="185" mass="20208">MLLVKVLFYALTFGALIGSLVADWPTHSACYRWRYKTSPVQTTNQYGESKEVQKTVSRPIVAQAIMMSPNVKLARRNTPTNKTLIMKSGAGVCRWYNSVSDPVACLWDGTGTGKLDSDVAPGWVNNYINAPHSKKPVDAFVADGCAFYAENANVTQDAGCPNIFVSEAVGAISNFLLDCTRCFIK</sequence>
<name>A0A9Q3DKY9_9BASI</name>
<feature type="chain" id="PRO_5040220483" description="Secreted protein" evidence="1">
    <location>
        <begin position="23"/>
        <end position="185"/>
    </location>
</feature>
<accession>A0A9Q3DKY9</accession>
<proteinExistence type="predicted"/>
<reference evidence="2" key="1">
    <citation type="submission" date="2021-03" db="EMBL/GenBank/DDBJ databases">
        <title>Draft genome sequence of rust myrtle Austropuccinia psidii MF-1, a brazilian biotype.</title>
        <authorList>
            <person name="Quecine M.C."/>
            <person name="Pachon D.M.R."/>
            <person name="Bonatelli M.L."/>
            <person name="Correr F.H."/>
            <person name="Franceschini L.M."/>
            <person name="Leite T.F."/>
            <person name="Margarido G.R.A."/>
            <person name="Almeida C.A."/>
            <person name="Ferrarezi J.A."/>
            <person name="Labate C.A."/>
        </authorList>
    </citation>
    <scope>NUCLEOTIDE SEQUENCE</scope>
    <source>
        <strain evidence="2">MF-1</strain>
    </source>
</reference>
<dbReference type="OrthoDB" id="2495428at2759"/>
<evidence type="ECO:0000256" key="1">
    <source>
        <dbReference type="SAM" id="SignalP"/>
    </source>
</evidence>
<dbReference type="EMBL" id="AVOT02017445">
    <property type="protein sequence ID" value="MBW0503538.1"/>
    <property type="molecule type" value="Genomic_DNA"/>
</dbReference>
<dbReference type="AlphaFoldDB" id="A0A9Q3DKY9"/>
<keyword evidence="3" id="KW-1185">Reference proteome</keyword>
<evidence type="ECO:0000313" key="2">
    <source>
        <dbReference type="EMBL" id="MBW0503538.1"/>
    </source>
</evidence>
<dbReference type="Proteomes" id="UP000765509">
    <property type="component" value="Unassembled WGS sequence"/>
</dbReference>
<gene>
    <name evidence="2" type="ORF">O181_043253</name>
</gene>
<evidence type="ECO:0000313" key="3">
    <source>
        <dbReference type="Proteomes" id="UP000765509"/>
    </source>
</evidence>
<organism evidence="2 3">
    <name type="scientific">Austropuccinia psidii MF-1</name>
    <dbReference type="NCBI Taxonomy" id="1389203"/>
    <lineage>
        <taxon>Eukaryota</taxon>
        <taxon>Fungi</taxon>
        <taxon>Dikarya</taxon>
        <taxon>Basidiomycota</taxon>
        <taxon>Pucciniomycotina</taxon>
        <taxon>Pucciniomycetes</taxon>
        <taxon>Pucciniales</taxon>
        <taxon>Sphaerophragmiaceae</taxon>
        <taxon>Austropuccinia</taxon>
    </lineage>
</organism>
<feature type="signal peptide" evidence="1">
    <location>
        <begin position="1"/>
        <end position="22"/>
    </location>
</feature>
<keyword evidence="1" id="KW-0732">Signal</keyword>
<comment type="caution">
    <text evidence="2">The sequence shown here is derived from an EMBL/GenBank/DDBJ whole genome shotgun (WGS) entry which is preliminary data.</text>
</comment>